<dbReference type="SUPFAM" id="SSF53098">
    <property type="entry name" value="Ribonuclease H-like"/>
    <property type="match status" value="1"/>
</dbReference>
<dbReference type="PANTHER" id="PTHR47723:SF19">
    <property type="entry name" value="POLYNUCLEOTIDYL TRANSFERASE, RIBONUCLEASE H-LIKE SUPERFAMILY PROTEIN"/>
    <property type="match status" value="1"/>
</dbReference>
<name>A0A2I0WD48_9ASPA</name>
<sequence>MLFNHWHPPPLGWIKINFDGALRRNNSAGVGWVVRDHKGSFLLAFGNSLQHWDAAQTELHAVKSIKFVKRDWMSEALGVLIEGDNLNIIYLLQKDIKSWKVSNAIDDSLDFLLDFKHVIFSFTNRLGNKLANLCSNLVVDGSFVWEDLQGTSIPSSFLNCLKEECETLEVP</sequence>
<keyword evidence="3" id="KW-1185">Reference proteome</keyword>
<dbReference type="AlphaFoldDB" id="A0A2I0WD48"/>
<organism evidence="2 3">
    <name type="scientific">Dendrobium catenatum</name>
    <dbReference type="NCBI Taxonomy" id="906689"/>
    <lineage>
        <taxon>Eukaryota</taxon>
        <taxon>Viridiplantae</taxon>
        <taxon>Streptophyta</taxon>
        <taxon>Embryophyta</taxon>
        <taxon>Tracheophyta</taxon>
        <taxon>Spermatophyta</taxon>
        <taxon>Magnoliopsida</taxon>
        <taxon>Liliopsida</taxon>
        <taxon>Asparagales</taxon>
        <taxon>Orchidaceae</taxon>
        <taxon>Epidendroideae</taxon>
        <taxon>Malaxideae</taxon>
        <taxon>Dendrobiinae</taxon>
        <taxon>Dendrobium</taxon>
    </lineage>
</organism>
<dbReference type="InterPro" id="IPR012337">
    <property type="entry name" value="RNaseH-like_sf"/>
</dbReference>
<gene>
    <name evidence="2" type="ORF">MA16_Dca013106</name>
</gene>
<dbReference type="PANTHER" id="PTHR47723">
    <property type="entry name" value="OS05G0353850 PROTEIN"/>
    <property type="match status" value="1"/>
</dbReference>
<protein>
    <recommendedName>
        <fullName evidence="1">RNase H type-1 domain-containing protein</fullName>
    </recommendedName>
</protein>
<proteinExistence type="predicted"/>
<dbReference type="Gene3D" id="3.30.420.10">
    <property type="entry name" value="Ribonuclease H-like superfamily/Ribonuclease H"/>
    <property type="match status" value="1"/>
</dbReference>
<dbReference type="GO" id="GO:0003676">
    <property type="term" value="F:nucleic acid binding"/>
    <property type="evidence" value="ECO:0007669"/>
    <property type="project" value="InterPro"/>
</dbReference>
<dbReference type="InterPro" id="IPR036397">
    <property type="entry name" value="RNaseH_sf"/>
</dbReference>
<dbReference type="Proteomes" id="UP000233837">
    <property type="component" value="Unassembled WGS sequence"/>
</dbReference>
<dbReference type="InterPro" id="IPR053151">
    <property type="entry name" value="RNase_H-like"/>
</dbReference>
<reference evidence="2 3" key="2">
    <citation type="journal article" date="2017" name="Nature">
        <title>The Apostasia genome and the evolution of orchids.</title>
        <authorList>
            <person name="Zhang G.Q."/>
            <person name="Liu K.W."/>
            <person name="Li Z."/>
            <person name="Lohaus R."/>
            <person name="Hsiao Y.Y."/>
            <person name="Niu S.C."/>
            <person name="Wang J.Y."/>
            <person name="Lin Y.C."/>
            <person name="Xu Q."/>
            <person name="Chen L.J."/>
            <person name="Yoshida K."/>
            <person name="Fujiwara S."/>
            <person name="Wang Z.W."/>
            <person name="Zhang Y.Q."/>
            <person name="Mitsuda N."/>
            <person name="Wang M."/>
            <person name="Liu G.H."/>
            <person name="Pecoraro L."/>
            <person name="Huang H.X."/>
            <person name="Xiao X.J."/>
            <person name="Lin M."/>
            <person name="Wu X.Y."/>
            <person name="Wu W.L."/>
            <person name="Chen Y.Y."/>
            <person name="Chang S.B."/>
            <person name="Sakamoto S."/>
            <person name="Ohme-Takagi M."/>
            <person name="Yagi M."/>
            <person name="Zeng S.J."/>
            <person name="Shen C.Y."/>
            <person name="Yeh C.M."/>
            <person name="Luo Y.B."/>
            <person name="Tsai W.C."/>
            <person name="Van de Peer Y."/>
            <person name="Liu Z.J."/>
        </authorList>
    </citation>
    <scope>NUCLEOTIDE SEQUENCE [LARGE SCALE GENOMIC DNA]</scope>
    <source>
        <tissue evidence="2">The whole plant</tissue>
    </source>
</reference>
<dbReference type="GO" id="GO:0004523">
    <property type="term" value="F:RNA-DNA hybrid ribonuclease activity"/>
    <property type="evidence" value="ECO:0007669"/>
    <property type="project" value="InterPro"/>
</dbReference>
<dbReference type="CDD" id="cd06222">
    <property type="entry name" value="RNase_H_like"/>
    <property type="match status" value="1"/>
</dbReference>
<dbReference type="EMBL" id="KZ502734">
    <property type="protein sequence ID" value="PKU73586.1"/>
    <property type="molecule type" value="Genomic_DNA"/>
</dbReference>
<evidence type="ECO:0000313" key="3">
    <source>
        <dbReference type="Proteomes" id="UP000233837"/>
    </source>
</evidence>
<dbReference type="Pfam" id="PF13456">
    <property type="entry name" value="RVT_3"/>
    <property type="match status" value="1"/>
</dbReference>
<accession>A0A2I0WD48</accession>
<evidence type="ECO:0000259" key="1">
    <source>
        <dbReference type="Pfam" id="PF13456"/>
    </source>
</evidence>
<dbReference type="InterPro" id="IPR044730">
    <property type="entry name" value="RNase_H-like_dom_plant"/>
</dbReference>
<feature type="domain" description="RNase H type-1" evidence="1">
    <location>
        <begin position="17"/>
        <end position="136"/>
    </location>
</feature>
<dbReference type="InterPro" id="IPR002156">
    <property type="entry name" value="RNaseH_domain"/>
</dbReference>
<reference evidence="2 3" key="1">
    <citation type="journal article" date="2016" name="Sci. Rep.">
        <title>The Dendrobium catenatum Lindl. genome sequence provides insights into polysaccharide synthase, floral development and adaptive evolution.</title>
        <authorList>
            <person name="Zhang G.Q."/>
            <person name="Xu Q."/>
            <person name="Bian C."/>
            <person name="Tsai W.C."/>
            <person name="Yeh C.M."/>
            <person name="Liu K.W."/>
            <person name="Yoshida K."/>
            <person name="Zhang L.S."/>
            <person name="Chang S.B."/>
            <person name="Chen F."/>
            <person name="Shi Y."/>
            <person name="Su Y.Y."/>
            <person name="Zhang Y.Q."/>
            <person name="Chen L.J."/>
            <person name="Yin Y."/>
            <person name="Lin M."/>
            <person name="Huang H."/>
            <person name="Deng H."/>
            <person name="Wang Z.W."/>
            <person name="Zhu S.L."/>
            <person name="Zhao X."/>
            <person name="Deng C."/>
            <person name="Niu S.C."/>
            <person name="Huang J."/>
            <person name="Wang M."/>
            <person name="Liu G.H."/>
            <person name="Yang H.J."/>
            <person name="Xiao X.J."/>
            <person name="Hsiao Y.Y."/>
            <person name="Wu W.L."/>
            <person name="Chen Y.Y."/>
            <person name="Mitsuda N."/>
            <person name="Ohme-Takagi M."/>
            <person name="Luo Y.B."/>
            <person name="Van de Peer Y."/>
            <person name="Liu Z.J."/>
        </authorList>
    </citation>
    <scope>NUCLEOTIDE SEQUENCE [LARGE SCALE GENOMIC DNA]</scope>
    <source>
        <tissue evidence="2">The whole plant</tissue>
    </source>
</reference>
<evidence type="ECO:0000313" key="2">
    <source>
        <dbReference type="EMBL" id="PKU73586.1"/>
    </source>
</evidence>